<sequence length="350" mass="40955">MKESLSTSIDTFIREKIEPRIKTKEKIKNSDSIRKVLDVIIGDNCGDMPDQEKINSINEEGIKRYATKIPPGFMDEKEKGENTSHYNGIEFKDKFGDLYLWKEIIDIAKQHENYNIIFVTDDSKKDWWFTYDNKTIGPSEPLQTEIYFNSNIAGFRMISHSSFLYEAGKYLDNLKIKESSVEDIKEISSNKNDTLIEEHFNKFLKNYFEISPSHIAKVREGKKVKRIRSQYIPFLSNKNDMENIVAAYEHFCHKYEELKKQYIETNELVDFKYDLLAEDEDTYKSHKLALQEINMRLTDLSGALSFIELEINESETSQIQETLDILLSNISAQVIKIQSMIFDLNRVLNK</sequence>
<dbReference type="EMBL" id="FKDK01000033">
    <property type="protein sequence ID" value="SAB49430.1"/>
    <property type="molecule type" value="Genomic_DNA"/>
</dbReference>
<dbReference type="InterPro" id="IPR041578">
    <property type="entry name" value="PIN_8"/>
</dbReference>
<protein>
    <recommendedName>
        <fullName evidence="1">PIN like domain-containing protein</fullName>
    </recommendedName>
</protein>
<proteinExistence type="predicted"/>
<reference evidence="2 3" key="1">
    <citation type="submission" date="2016-03" db="EMBL/GenBank/DDBJ databases">
        <authorList>
            <consortium name="Pathogen Informatics"/>
        </authorList>
    </citation>
    <scope>NUCLEOTIDE SEQUENCE [LARGE SCALE GENOMIC DNA]</scope>
    <source>
        <strain evidence="3">e2161</strain>
    </source>
</reference>
<dbReference type="Pfam" id="PF18476">
    <property type="entry name" value="PIN_8"/>
    <property type="match status" value="1"/>
</dbReference>
<feature type="domain" description="PIN like" evidence="1">
    <location>
        <begin position="6"/>
        <end position="140"/>
    </location>
</feature>
<evidence type="ECO:0000259" key="1">
    <source>
        <dbReference type="Pfam" id="PF18476"/>
    </source>
</evidence>
<comment type="caution">
    <text evidence="2">The sequence shown here is derived from an EMBL/GenBank/DDBJ whole genome shotgun (WGS) entry which is preliminary data.</text>
</comment>
<evidence type="ECO:0000313" key="3">
    <source>
        <dbReference type="Proteomes" id="UP000077063"/>
    </source>
</evidence>
<dbReference type="Proteomes" id="UP000077063">
    <property type="component" value="Unassembled WGS sequence"/>
</dbReference>
<gene>
    <name evidence="2" type="ORF">SAMEA2273443_04910</name>
</gene>
<organism evidence="2 3">
    <name type="scientific">Enterobacter roggenkampii</name>
    <dbReference type="NCBI Taxonomy" id="1812935"/>
    <lineage>
        <taxon>Bacteria</taxon>
        <taxon>Pseudomonadati</taxon>
        <taxon>Pseudomonadota</taxon>
        <taxon>Gammaproteobacteria</taxon>
        <taxon>Enterobacterales</taxon>
        <taxon>Enterobacteriaceae</taxon>
        <taxon>Enterobacter</taxon>
        <taxon>Enterobacter cloacae complex</taxon>
    </lineage>
</organism>
<name>A0ABY0J8S5_9ENTR</name>
<evidence type="ECO:0000313" key="2">
    <source>
        <dbReference type="EMBL" id="SAB49430.1"/>
    </source>
</evidence>
<accession>A0ABY0J8S5</accession>
<keyword evidence="3" id="KW-1185">Reference proteome</keyword>